<accession>A0AAD2JVC3</accession>
<sequence length="150" mass="16139">MGAAMPEVVLEAYITARTISVFSTYSRDMSAIKLKCLLSMVLAANFQLTYGLGAFFCNDINFQTNCAHWTNLVPNKCYTLDAQHQDQVSSFGPDQGTVCDLSADYHCSSSPATLGYPGSPDLRNVVYAPAPGVAVPVNDNMNSFSCFVSG</sequence>
<comment type="caution">
    <text evidence="1">The sequence shown here is derived from an EMBL/GenBank/DDBJ whole genome shotgun (WGS) entry which is preliminary data.</text>
</comment>
<organism evidence="1 2">
    <name type="scientific">Mycena citricolor</name>
    <dbReference type="NCBI Taxonomy" id="2018698"/>
    <lineage>
        <taxon>Eukaryota</taxon>
        <taxon>Fungi</taxon>
        <taxon>Dikarya</taxon>
        <taxon>Basidiomycota</taxon>
        <taxon>Agaricomycotina</taxon>
        <taxon>Agaricomycetes</taxon>
        <taxon>Agaricomycetidae</taxon>
        <taxon>Agaricales</taxon>
        <taxon>Marasmiineae</taxon>
        <taxon>Mycenaceae</taxon>
        <taxon>Mycena</taxon>
    </lineage>
</organism>
<dbReference type="Proteomes" id="UP001295794">
    <property type="component" value="Unassembled WGS sequence"/>
</dbReference>
<evidence type="ECO:0000313" key="2">
    <source>
        <dbReference type="Proteomes" id="UP001295794"/>
    </source>
</evidence>
<dbReference type="EMBL" id="CAVNYO010000044">
    <property type="protein sequence ID" value="CAK5263755.1"/>
    <property type="molecule type" value="Genomic_DNA"/>
</dbReference>
<dbReference type="AlphaFoldDB" id="A0AAD2JVC3"/>
<reference evidence="1" key="1">
    <citation type="submission" date="2023-11" db="EMBL/GenBank/DDBJ databases">
        <authorList>
            <person name="De Vega J J."/>
            <person name="De Vega J J."/>
        </authorList>
    </citation>
    <scope>NUCLEOTIDE SEQUENCE</scope>
</reference>
<name>A0AAD2JVC3_9AGAR</name>
<gene>
    <name evidence="1" type="ORF">MYCIT1_LOCUS3372</name>
</gene>
<proteinExistence type="predicted"/>
<evidence type="ECO:0000313" key="1">
    <source>
        <dbReference type="EMBL" id="CAK5263755.1"/>
    </source>
</evidence>
<keyword evidence="2" id="KW-1185">Reference proteome</keyword>
<protein>
    <submittedName>
        <fullName evidence="1">Uncharacterized protein</fullName>
    </submittedName>
</protein>